<dbReference type="InterPro" id="IPR010982">
    <property type="entry name" value="Lambda_DNA-bd_dom_sf"/>
</dbReference>
<dbReference type="InterPro" id="IPR001387">
    <property type="entry name" value="Cro/C1-type_HTH"/>
</dbReference>
<dbReference type="SMART" id="SM00530">
    <property type="entry name" value="HTH_XRE"/>
    <property type="match status" value="1"/>
</dbReference>
<dbReference type="Proteomes" id="UP001518925">
    <property type="component" value="Unassembled WGS sequence"/>
</dbReference>
<dbReference type="CDD" id="cd00093">
    <property type="entry name" value="HTH_XRE"/>
    <property type="match status" value="1"/>
</dbReference>
<evidence type="ECO:0000259" key="1">
    <source>
        <dbReference type="PROSITE" id="PS50943"/>
    </source>
</evidence>
<reference evidence="2 3" key="1">
    <citation type="submission" date="2021-02" db="EMBL/GenBank/DDBJ databases">
        <title>Bacillus sp. RD4P76, an endophyte from a halophyte.</title>
        <authorList>
            <person name="Sun J.-Q."/>
        </authorList>
    </citation>
    <scope>NUCLEOTIDE SEQUENCE [LARGE SCALE GENOMIC DNA]</scope>
    <source>
        <strain evidence="2 3">RD4P76</strain>
    </source>
</reference>
<dbReference type="SUPFAM" id="SSF47413">
    <property type="entry name" value="lambda repressor-like DNA-binding domains"/>
    <property type="match status" value="1"/>
</dbReference>
<dbReference type="EMBL" id="JAFELM010000043">
    <property type="protein sequence ID" value="MBM6619338.1"/>
    <property type="molecule type" value="Genomic_DNA"/>
</dbReference>
<proteinExistence type="predicted"/>
<keyword evidence="3" id="KW-1185">Reference proteome</keyword>
<dbReference type="Gene3D" id="1.25.40.10">
    <property type="entry name" value="Tetratricopeptide repeat domain"/>
    <property type="match status" value="1"/>
</dbReference>
<name>A0ABS2DLK2_9BACI</name>
<comment type="caution">
    <text evidence="2">The sequence shown here is derived from an EMBL/GenBank/DDBJ whole genome shotgun (WGS) entry which is preliminary data.</text>
</comment>
<dbReference type="InterPro" id="IPR011990">
    <property type="entry name" value="TPR-like_helical_dom_sf"/>
</dbReference>
<protein>
    <submittedName>
        <fullName evidence="2">Helix-turn-helix transcriptional regulator</fullName>
    </submittedName>
</protein>
<dbReference type="PROSITE" id="PS50943">
    <property type="entry name" value="HTH_CROC1"/>
    <property type="match status" value="1"/>
</dbReference>
<accession>A0ABS2DLK2</accession>
<dbReference type="Pfam" id="PF01381">
    <property type="entry name" value="HTH_3"/>
    <property type="match status" value="1"/>
</dbReference>
<evidence type="ECO:0000313" key="3">
    <source>
        <dbReference type="Proteomes" id="UP001518925"/>
    </source>
</evidence>
<feature type="domain" description="HTH cro/C1-type" evidence="1">
    <location>
        <begin position="7"/>
        <end position="60"/>
    </location>
</feature>
<dbReference type="RefSeq" id="WP_204204798.1">
    <property type="nucleotide sequence ID" value="NZ_JAFELM010000043.1"/>
</dbReference>
<sequence length="419" mass="50474">MKIGDRIRFYRIQQNKTQEDLANGLISVSYLSKIENNLSLPSLEVVDMLCEKLGIRFIDEEEPSLLEELKDWYKLMVLQEKEEVEFRYEELKEKTNQSRDSTSLVYFMLFEYRYFLLKRELYEAEKLHKKISEISDILTDELNYFNYKFIGLYNYLSNSYQSAYENYKKAESILLRSVFDKWEEADLCYSLGLTSSQLWKVTLCIKYTTQALAIYQAHYNYKRSAECQILLGISYRRSDEIDKAEESYLLADKIANTLKDFNLKGHIHHNLGYLYSMQSKSEDAIKHYEQSFLFNEQAERSSRLLNILCLVFEYYKICDFEKGLSWVRKGQEWLKSEEDFNEYSLHFRTYEYLMTETNEEFEHFLKERVIPFFEKQNNSKYVSDYSEELARYYERNHKYKLASNYYRLANSTLKKINNI</sequence>
<organism evidence="2 3">
    <name type="scientific">Bacillus suaedaesalsae</name>
    <dbReference type="NCBI Taxonomy" id="2810349"/>
    <lineage>
        <taxon>Bacteria</taxon>
        <taxon>Bacillati</taxon>
        <taxon>Bacillota</taxon>
        <taxon>Bacilli</taxon>
        <taxon>Bacillales</taxon>
        <taxon>Bacillaceae</taxon>
        <taxon>Bacillus</taxon>
    </lineage>
</organism>
<gene>
    <name evidence="2" type="ORF">JR050_16885</name>
</gene>
<dbReference type="SMART" id="SM00028">
    <property type="entry name" value="TPR"/>
    <property type="match status" value="3"/>
</dbReference>
<evidence type="ECO:0000313" key="2">
    <source>
        <dbReference type="EMBL" id="MBM6619338.1"/>
    </source>
</evidence>
<dbReference type="Gene3D" id="1.10.260.40">
    <property type="entry name" value="lambda repressor-like DNA-binding domains"/>
    <property type="match status" value="1"/>
</dbReference>
<dbReference type="InterPro" id="IPR019734">
    <property type="entry name" value="TPR_rpt"/>
</dbReference>
<dbReference type="SUPFAM" id="SSF48452">
    <property type="entry name" value="TPR-like"/>
    <property type="match status" value="1"/>
</dbReference>